<accession>A0A915DI99</accession>
<feature type="compositionally biased region" description="Acidic residues" evidence="1">
    <location>
        <begin position="352"/>
        <end position="361"/>
    </location>
</feature>
<evidence type="ECO:0000313" key="3">
    <source>
        <dbReference type="WBParaSite" id="jg19768"/>
    </source>
</evidence>
<dbReference type="Proteomes" id="UP000887574">
    <property type="component" value="Unplaced"/>
</dbReference>
<evidence type="ECO:0000256" key="1">
    <source>
        <dbReference type="SAM" id="MobiDB-lite"/>
    </source>
</evidence>
<protein>
    <submittedName>
        <fullName evidence="3">Uncharacterized protein</fullName>
    </submittedName>
</protein>
<sequence length="376" mass="43015">MCNCELKRVNRQFEEEISELKQKNEEFTTKKQQKKKELQSELEGLRKEKKEESKKAAKQIQDLNNSLDEKLKEIGEKTDQIRQLNGEVRMFKADLDKLQAKSMLDEQKLETLTAELETAMENFARSHAEAALLREQGEASDKRLKDERISWQITQQSLESELEALQNNAVSQADLLTGQLKDLEQKNKVSSEETRSLQTDLETAKQAQKQLAEQLQSTIQSMQQQKQDMLAEHERLSKELKEAHALSQSLRAQIRPIGSQLERRYEEERYRLSEALKKITDLENSLATSSQTIADLQLELEQQFNSQMDMISALKKKFIVLKGGSISNTTQCQSSVDSIGWTSNSSEGTNSVDEEEEEHSEGEENRTAVITTKQSS</sequence>
<dbReference type="WBParaSite" id="jg19768">
    <property type="protein sequence ID" value="jg19768"/>
    <property type="gene ID" value="jg19768"/>
</dbReference>
<dbReference type="Gene3D" id="1.10.287.2610">
    <property type="match status" value="1"/>
</dbReference>
<feature type="compositionally biased region" description="Polar residues" evidence="1">
    <location>
        <begin position="330"/>
        <end position="351"/>
    </location>
</feature>
<feature type="compositionally biased region" description="Basic and acidic residues" evidence="1">
    <location>
        <begin position="27"/>
        <end position="55"/>
    </location>
</feature>
<reference evidence="3" key="1">
    <citation type="submission" date="2022-11" db="UniProtKB">
        <authorList>
            <consortium name="WormBaseParasite"/>
        </authorList>
    </citation>
    <scope>IDENTIFICATION</scope>
</reference>
<feature type="region of interest" description="Disordered" evidence="1">
    <location>
        <begin position="27"/>
        <end position="61"/>
    </location>
</feature>
<name>A0A915DI99_9BILA</name>
<feature type="region of interest" description="Disordered" evidence="1">
    <location>
        <begin position="330"/>
        <end position="376"/>
    </location>
</feature>
<dbReference type="AlphaFoldDB" id="A0A915DI99"/>
<proteinExistence type="predicted"/>
<organism evidence="2 3">
    <name type="scientific">Ditylenchus dipsaci</name>
    <dbReference type="NCBI Taxonomy" id="166011"/>
    <lineage>
        <taxon>Eukaryota</taxon>
        <taxon>Metazoa</taxon>
        <taxon>Ecdysozoa</taxon>
        <taxon>Nematoda</taxon>
        <taxon>Chromadorea</taxon>
        <taxon>Rhabditida</taxon>
        <taxon>Tylenchina</taxon>
        <taxon>Tylenchomorpha</taxon>
        <taxon>Sphaerularioidea</taxon>
        <taxon>Anguinidae</taxon>
        <taxon>Anguininae</taxon>
        <taxon>Ditylenchus</taxon>
    </lineage>
</organism>
<evidence type="ECO:0000313" key="2">
    <source>
        <dbReference type="Proteomes" id="UP000887574"/>
    </source>
</evidence>
<keyword evidence="2" id="KW-1185">Reference proteome</keyword>